<protein>
    <submittedName>
        <fullName evidence="3">Uncharacterized protein</fullName>
    </submittedName>
</protein>
<evidence type="ECO:0000313" key="4">
    <source>
        <dbReference type="Proteomes" id="UP000625711"/>
    </source>
</evidence>
<evidence type="ECO:0000313" key="3">
    <source>
        <dbReference type="EMBL" id="KAF7276980.1"/>
    </source>
</evidence>
<dbReference type="EMBL" id="JAACXV010004813">
    <property type="protein sequence ID" value="KAF7276980.1"/>
    <property type="molecule type" value="Genomic_DNA"/>
</dbReference>
<dbReference type="Proteomes" id="UP000625711">
    <property type="component" value="Unassembled WGS sequence"/>
</dbReference>
<name>A0A834I9I0_RHYFE</name>
<sequence>MIAGLPLRRKLKPEAVPDKNLPKPIKSKPKASTEPIQSTSKLNNTKKLPALRKSLPTMKVRRFLKTGTVGKNMETTAASPDTLNKSEESAIAVLKEKEEIDRTNKVNNKVNRLPMRSSYRIAKKKSIECLSDSFVRQINTSNSRSTKFADKLKFMAKLQLRLERNENFIPLPQYDLKNSLQKVITNEKSLR</sequence>
<comment type="caution">
    <text evidence="3">The sequence shown here is derived from an EMBL/GenBank/DDBJ whole genome shotgun (WGS) entry which is preliminary data.</text>
</comment>
<dbReference type="AlphaFoldDB" id="A0A834I9I0"/>
<proteinExistence type="predicted"/>
<dbReference type="OrthoDB" id="6611136at2759"/>
<reference evidence="3" key="1">
    <citation type="submission" date="2020-08" db="EMBL/GenBank/DDBJ databases">
        <title>Genome sequencing and assembly of the red palm weevil Rhynchophorus ferrugineus.</title>
        <authorList>
            <person name="Dias G.B."/>
            <person name="Bergman C.M."/>
            <person name="Manee M."/>
        </authorList>
    </citation>
    <scope>NUCLEOTIDE SEQUENCE</scope>
    <source>
        <strain evidence="3">AA-2017</strain>
        <tissue evidence="3">Whole larva</tissue>
    </source>
</reference>
<feature type="compositionally biased region" description="Basic and acidic residues" evidence="1">
    <location>
        <begin position="12"/>
        <end position="21"/>
    </location>
</feature>
<dbReference type="EMBL" id="JAACXV010004814">
    <property type="protein sequence ID" value="KAF7276979.1"/>
    <property type="molecule type" value="Genomic_DNA"/>
</dbReference>
<accession>A0A834I9I0</accession>
<feature type="compositionally biased region" description="Polar residues" evidence="1">
    <location>
        <begin position="73"/>
        <end position="83"/>
    </location>
</feature>
<gene>
    <name evidence="3" type="ORF">GWI33_009592</name>
    <name evidence="2" type="ORF">GWI33_009593</name>
</gene>
<evidence type="ECO:0000313" key="2">
    <source>
        <dbReference type="EMBL" id="KAF7276979.1"/>
    </source>
</evidence>
<feature type="compositionally biased region" description="Polar residues" evidence="1">
    <location>
        <begin position="34"/>
        <end position="46"/>
    </location>
</feature>
<organism evidence="3 4">
    <name type="scientific">Rhynchophorus ferrugineus</name>
    <name type="common">Red palm weevil</name>
    <name type="synonym">Curculio ferrugineus</name>
    <dbReference type="NCBI Taxonomy" id="354439"/>
    <lineage>
        <taxon>Eukaryota</taxon>
        <taxon>Metazoa</taxon>
        <taxon>Ecdysozoa</taxon>
        <taxon>Arthropoda</taxon>
        <taxon>Hexapoda</taxon>
        <taxon>Insecta</taxon>
        <taxon>Pterygota</taxon>
        <taxon>Neoptera</taxon>
        <taxon>Endopterygota</taxon>
        <taxon>Coleoptera</taxon>
        <taxon>Polyphaga</taxon>
        <taxon>Cucujiformia</taxon>
        <taxon>Curculionidae</taxon>
        <taxon>Dryophthorinae</taxon>
        <taxon>Rhynchophorus</taxon>
    </lineage>
</organism>
<feature type="region of interest" description="Disordered" evidence="1">
    <location>
        <begin position="1"/>
        <end position="84"/>
    </location>
</feature>
<evidence type="ECO:0000256" key="1">
    <source>
        <dbReference type="SAM" id="MobiDB-lite"/>
    </source>
</evidence>
<keyword evidence="4" id="KW-1185">Reference proteome</keyword>